<keyword evidence="8" id="KW-1185">Reference proteome</keyword>
<evidence type="ECO:0000256" key="2">
    <source>
        <dbReference type="ARBA" id="ARBA00022737"/>
    </source>
</evidence>
<accession>A0A0V0R4V9</accession>
<sequence length="2494" mass="278803">MTSADVSSDWQINGVSNTNFFTSCLLGTSFGPLTQNTVATRTYDLSAVPHYFLYFGFEIDVSGSWDNEYVIVQENGNTIRTGITYHRNGGYMDNLQHCVPGGSDDYGVIDRYAFGYNHNSANSLVSLSSNLDEGSNDESYGVNHFFMSVVSCHDSCASCGNSESYDMCTSCPANSNFYDVDGDGFGVCLCDFESDLFAEGWNCVSVCPSGKIKNYVTRTCDIECDINCATCSGDKCSVCNGGYFLLNGKCVTDCPFYTTVSGTTCVDADFNAQTNGYMLLENWSDKRFTHSDIMYDGWTYDSDYQSGSYTQTSLFNYDCNGESIVFGQSSYDIKDTFGCNVTGCYLTKIFNDLPPHYRYHLKYRVLKMDNTNGGNSEIHLDGTKIDSIQFSPLDGSGNICGHPSYRDKWLEIDWGDAAHTSSTLEFQLNPFYIGHSSKMNDGYREVQIYLYGCDPNCASCAGDASCDTCIASRINPPNCADVDTGYWDDGTLEGEFPACEIQCATCGSSGSDCLSCSDPSTSISNGCKEYDTCFKYIDVTAYGLNEGSRVEFFIDGVDQASTLTSGIEVTLIDSNFNEYQNFQLDTGAAQTDVDAFINLINGLPDNAIVVVALTGIGMEGLNPYVYEALGTLGYDKTQEIDYGDALALIGNKNVSGDWRLQKSGETNPRAHVEKCIVDCDSSCKTCAGGKNLNDCQSCNAPDFLQYNPYTDINECVTTCFDGNYGDSGTRSCVNCPAKCYTCSDSSTCIKCASGYYYDTISGDCEVTCPNGYYPEEDGRACQLCDSGCDTCSGPSSSECILCKSTPSQYYRYSDNQCYDTCPDGSYADTTTLNCESCQAGCVICTDGTSCSECESGYYLYGGSCGLTCPAGHYENPDPYNTCETCNTDCSSCAFADPDQCTACYAGYFLYNNFCYQCEDLDGFYTDPNDPSNCLEICGDGLVVSTQFECDDGNTDSGDGCSSKCKIENGYYCEGGNEYQQSICKKYSSLINYKISSTDSSSTFYNLKQNYDYYFTITFDQEFFLTDGDSILEYLVIELDNQVINFPVTLYYNSQNNLEYVVGIEFDKTYRNRKLNVYFNDTSVFTDSQGNSIVEQNTELEIQDYFHYTEEQREYTITWQNYVKYFNGVFMLRKLFHVAIIVGLQNSISTQMFMLLPINILYVLYIYFKKPFIVKSDNTRIVLAEIFIIIGIILSYNLRVDESEDEISRFDKNQTLINIYTACMCIHIAFFFWDTWYHIYYYTSKFCLGNKAYTLKNVREQRKQIGIEPMNTMYTTFQKSARQTQLNTQNNSQFNLDATVDSSARKPTRQQTRKQTRQNMRKQTLLNRTNSKQPTNLHQTTNSSVFAPRQSNSASPRKNTVISRNRKQQKSRFQTFVQRKDSGNGFDNSSNNSRNYYPSQKNLNNQMNQNYINRNDEDNQINDTGLVHVTYEFPYDMNSASISTDWKINGVSNTNFFTTCLIGRSFGSISTGIVVTRAYDLSKIPHYFLYFGLEVDISGSWEDEQIIIKENGNTIRSGITYKKNASYMDNLQHCVPGGGGNKQGVIDRYAFGYNHKSPNSLISLSSDLDEGSNNESYGVNHLFMSLITCHDSCASCGNSESFDMCTSCPINSNFYDINKDGYGVCLCDFESDFFADKWTCVSVCSSGKIKNYLTRTCDIECDINCNSCKGNMCAVCKTGYFLLNGKCVTDCPFYTVKTGNTCVDSEYNAVNNGYMLYEKWSDTRFTHSDIMYDGWSYDSDYFSGVYSQSSLYNYDCNGQSIIFGQSSYNVKDNQGCNGTGCYLTKTFTNLPPHYKYNLKYRVLKLDNPKGTNNICGRPDYNDLWRQINWGSAAHTSSSFKFQLNPFYNGHSSEMNNGYREVQIFLYGCNANCASCAGDPTCKTCIQSRKSAPNCSQPDTGYWDDGTTQGKFPKCEIQCATCQNSGADCTSCSDPKASTANKCKQYDTCYKYIYITAYGLLEGNRIELVIDGVQKGSVSGLNRGVEVTVFDENFNEYQQVFFDTGEFRSEISDMVNFIDLLPTGTFVALGLIGNGMEGLNPQVYQTLAKLGFSPTSLINYGDGFALIGQKNGIGSWAIQKSGVVNPRAHVEKCLVECASACKTCSGGKNKYDCQSCSAPNFLQFNKYKNINECVKSCQDGFYGDNTSKSCKICPVKCQTCSNSSTCIKCANGYYYDTLSSDCNINCPIGYYQELSGRICKKCNSECDTCTGPSTSECICSNGTSCLECKTTYFLLKNICASNCPVGYYENPDPYNSCEKCNQKCKSCDYTNPKMCTDCFDGFFLHNNFCHKCEDLNGFYTDPNHNSNCLEICGDGLVVSNQFECDDGNTKNGDGCSSNCQVESGYICAGGNQYQQSICTKLTSIINYKITNSDSNERFLNLKQNYNYFFTLEFESEFFLTKGDSILEFLVLELDNEVCINGYAFFDEMQGVMSFWIHINFDQYLEEVQIDTSNQYAWRSYHSKIVNNSIPLMIIIVLFAIIHLACYQFVCLQLHLN</sequence>
<dbReference type="PANTHER" id="PTHR15332:SF175">
    <property type="entry name" value="PROPROTEIN CONVERTASE SUBTILISIN_KEXIN TYPE 5-LIKE"/>
    <property type="match status" value="1"/>
</dbReference>
<keyword evidence="5" id="KW-1133">Transmembrane helix</keyword>
<evidence type="ECO:0000256" key="5">
    <source>
        <dbReference type="SAM" id="Phobius"/>
    </source>
</evidence>
<keyword evidence="3" id="KW-1015">Disulfide bond</keyword>
<organism evidence="7 8">
    <name type="scientific">Pseudocohnilembus persalinus</name>
    <name type="common">Ciliate</name>
    <dbReference type="NCBI Taxonomy" id="266149"/>
    <lineage>
        <taxon>Eukaryota</taxon>
        <taxon>Sar</taxon>
        <taxon>Alveolata</taxon>
        <taxon>Ciliophora</taxon>
        <taxon>Intramacronucleata</taxon>
        <taxon>Oligohymenophorea</taxon>
        <taxon>Scuticociliatia</taxon>
        <taxon>Philasterida</taxon>
        <taxon>Pseudocohnilembidae</taxon>
        <taxon>Pseudocohnilembus</taxon>
    </lineage>
</organism>
<dbReference type="InterPro" id="IPR009030">
    <property type="entry name" value="Growth_fac_rcpt_cys_sf"/>
</dbReference>
<dbReference type="Gene3D" id="2.10.220.10">
    <property type="entry name" value="Hormone Receptor, Insulin-like Growth Factor Receptor 1, Chain A, domain 2"/>
    <property type="match status" value="7"/>
</dbReference>
<evidence type="ECO:0000256" key="3">
    <source>
        <dbReference type="ARBA" id="ARBA00023157"/>
    </source>
</evidence>
<dbReference type="InterPro" id="IPR006212">
    <property type="entry name" value="Furin_repeat"/>
</dbReference>
<evidence type="ECO:0000259" key="6">
    <source>
        <dbReference type="SMART" id="SM00181"/>
    </source>
</evidence>
<dbReference type="SMART" id="SM00181">
    <property type="entry name" value="EGF"/>
    <property type="match status" value="9"/>
</dbReference>
<feature type="domain" description="EGF-like" evidence="6">
    <location>
        <begin position="2147"/>
        <end position="2181"/>
    </location>
</feature>
<feature type="transmembrane region" description="Helical" evidence="5">
    <location>
        <begin position="2467"/>
        <end position="2489"/>
    </location>
</feature>
<dbReference type="InterPro" id="IPR011936">
    <property type="entry name" value="Myxo_disulph_rpt"/>
</dbReference>
<evidence type="ECO:0000313" key="8">
    <source>
        <dbReference type="Proteomes" id="UP000054937"/>
    </source>
</evidence>
<feature type="domain" description="EGF-like" evidence="6">
    <location>
        <begin position="1659"/>
        <end position="1687"/>
    </location>
</feature>
<dbReference type="SUPFAM" id="SSF57184">
    <property type="entry name" value="Growth factor receptor domain"/>
    <property type="match status" value="8"/>
</dbReference>
<dbReference type="SMART" id="SM01411">
    <property type="entry name" value="Ephrin_rec_like"/>
    <property type="match status" value="4"/>
</dbReference>
<feature type="compositionally biased region" description="Basic residues" evidence="4">
    <location>
        <begin position="1305"/>
        <end position="1319"/>
    </location>
</feature>
<proteinExistence type="predicted"/>
<feature type="domain" description="EGF-like" evidence="6">
    <location>
        <begin position="836"/>
        <end position="865"/>
    </location>
</feature>
<dbReference type="PANTHER" id="PTHR15332">
    <property type="entry name" value="PROPROTEIN CONVERTASE SUBTILISIN_KEXIN TYPE 5-LIKE"/>
    <property type="match status" value="1"/>
</dbReference>
<dbReference type="EMBL" id="LDAU01000048">
    <property type="protein sequence ID" value="KRX09518.1"/>
    <property type="molecule type" value="Genomic_DNA"/>
</dbReference>
<dbReference type="InParanoid" id="A0A0V0R4V9"/>
<feature type="compositionally biased region" description="Polar residues" evidence="4">
    <location>
        <begin position="1324"/>
        <end position="1362"/>
    </location>
</feature>
<name>A0A0V0R4V9_PSEPJ</name>
<feature type="domain" description="EGF-like" evidence="6">
    <location>
        <begin position="948"/>
        <end position="984"/>
    </location>
</feature>
<dbReference type="Pfam" id="PF15711">
    <property type="entry name" value="ILEI"/>
    <property type="match status" value="2"/>
</dbReference>
<reference evidence="7 8" key="1">
    <citation type="journal article" date="2015" name="Sci. Rep.">
        <title>Genome of the facultative scuticociliatosis pathogen Pseudocohnilembus persalinus provides insight into its virulence through horizontal gene transfer.</title>
        <authorList>
            <person name="Xiong J."/>
            <person name="Wang G."/>
            <person name="Cheng J."/>
            <person name="Tian M."/>
            <person name="Pan X."/>
            <person name="Warren A."/>
            <person name="Jiang C."/>
            <person name="Yuan D."/>
            <person name="Miao W."/>
        </authorList>
    </citation>
    <scope>NUCLEOTIDE SEQUENCE [LARGE SCALE GENOMIC DNA]</scope>
    <source>
        <strain evidence="7">36N120E</strain>
    </source>
</reference>
<gene>
    <name evidence="7" type="ORF">PPERSA_12261</name>
</gene>
<feature type="transmembrane region" description="Helical" evidence="5">
    <location>
        <begin position="1179"/>
        <end position="1197"/>
    </location>
</feature>
<dbReference type="InterPro" id="IPR000742">
    <property type="entry name" value="EGF"/>
</dbReference>
<keyword evidence="2" id="KW-0677">Repeat</keyword>
<keyword evidence="5" id="KW-0472">Membrane</keyword>
<keyword evidence="5" id="KW-0812">Transmembrane</keyword>
<dbReference type="InterPro" id="IPR039477">
    <property type="entry name" value="ILEI/PANDER_dom"/>
</dbReference>
<feature type="domain" description="EGF-like" evidence="6">
    <location>
        <begin position="2203"/>
        <end position="2256"/>
    </location>
</feature>
<evidence type="ECO:0000256" key="4">
    <source>
        <dbReference type="SAM" id="MobiDB-lite"/>
    </source>
</evidence>
<feature type="domain" description="EGF-like" evidence="6">
    <location>
        <begin position="731"/>
        <end position="765"/>
    </location>
</feature>
<feature type="transmembrane region" description="Helical" evidence="5">
    <location>
        <begin position="1150"/>
        <end position="1167"/>
    </location>
</feature>
<feature type="domain" description="EGF-like" evidence="6">
    <location>
        <begin position="1912"/>
        <end position="1942"/>
    </location>
</feature>
<evidence type="ECO:0000313" key="7">
    <source>
        <dbReference type="EMBL" id="KRX09518.1"/>
    </source>
</evidence>
<feature type="region of interest" description="Disordered" evidence="4">
    <location>
        <begin position="1294"/>
        <end position="1402"/>
    </location>
</feature>
<dbReference type="Proteomes" id="UP000054937">
    <property type="component" value="Unassembled WGS sequence"/>
</dbReference>
<dbReference type="OrthoDB" id="409374at2759"/>
<dbReference type="CDD" id="cd00064">
    <property type="entry name" value="FU"/>
    <property type="match status" value="8"/>
</dbReference>
<protein>
    <submittedName>
        <fullName evidence="7">Insulin-like growth factor binding protein, N-terminal</fullName>
    </submittedName>
</protein>
<feature type="domain" description="EGF-like" evidence="6">
    <location>
        <begin position="223"/>
        <end position="251"/>
    </location>
</feature>
<evidence type="ECO:0000256" key="1">
    <source>
        <dbReference type="ARBA" id="ARBA00022729"/>
    </source>
</evidence>
<dbReference type="NCBIfam" id="TIGR02232">
    <property type="entry name" value="myxo_disulf_rpt"/>
    <property type="match status" value="2"/>
</dbReference>
<keyword evidence="1" id="KW-0732">Signal</keyword>
<comment type="caution">
    <text evidence="7">The sequence shown here is derived from an EMBL/GenBank/DDBJ whole genome shotgun (WGS) entry which is preliminary data.</text>
</comment>
<dbReference type="SMART" id="SM00261">
    <property type="entry name" value="FU"/>
    <property type="match status" value="14"/>
</dbReference>
<feature type="domain" description="EGF-like" evidence="6">
    <location>
        <begin position="2094"/>
        <end position="2132"/>
    </location>
</feature>
<feature type="compositionally biased region" description="Low complexity" evidence="4">
    <location>
        <begin position="1382"/>
        <end position="1402"/>
    </location>
</feature>
<dbReference type="Pfam" id="PF13948">
    <property type="entry name" value="DUF4215"/>
    <property type="match status" value="2"/>
</dbReference>